<dbReference type="InterPro" id="IPR036938">
    <property type="entry name" value="PAP2/HPO_sf"/>
</dbReference>
<evidence type="ECO:0000313" key="3">
    <source>
        <dbReference type="EMBL" id="SDB94632.1"/>
    </source>
</evidence>
<feature type="transmembrane region" description="Helical" evidence="1">
    <location>
        <begin position="66"/>
        <end position="85"/>
    </location>
</feature>
<evidence type="ECO:0000259" key="2">
    <source>
        <dbReference type="Pfam" id="PF01569"/>
    </source>
</evidence>
<keyword evidence="1" id="KW-0812">Transmembrane</keyword>
<dbReference type="SUPFAM" id="SSF48317">
    <property type="entry name" value="Acid phosphatase/Vanadium-dependent haloperoxidase"/>
    <property type="match status" value="1"/>
</dbReference>
<evidence type="ECO:0000313" key="4">
    <source>
        <dbReference type="Proteomes" id="UP000242501"/>
    </source>
</evidence>
<dbReference type="Proteomes" id="UP000242501">
    <property type="component" value="Unassembled WGS sequence"/>
</dbReference>
<accession>A0A1G6HK53</accession>
<dbReference type="STRING" id="1219383.SAMN05421733_10698"/>
<sequence length="236" mass="27056">MVLPKNSLTALDLWNIWLLCLSCAVLNIFIPIGGRIDQFFSAPWVSPVGDYTYMNNPYLVSIGHYGLKYVVIFIAVMHLIILIYLKMNKKNPRLQKICMMVLLSMACSVSYIAVLKSFSAHACPWSMVSIHLGHVQWLQDMQTSARCFPGGHASGGFSLIILFFAYRHDYPRLARIGLTIALVLGFMMSWVQMVRGAHFLSHNLWSLWWSWLVAFIIYKAFRRFFLGFKPLAVEHS</sequence>
<dbReference type="Pfam" id="PF01569">
    <property type="entry name" value="PAP2"/>
    <property type="match status" value="1"/>
</dbReference>
<organism evidence="3 4">
    <name type="scientific">Acinetobacter boissieri</name>
    <dbReference type="NCBI Taxonomy" id="1219383"/>
    <lineage>
        <taxon>Bacteria</taxon>
        <taxon>Pseudomonadati</taxon>
        <taxon>Pseudomonadota</taxon>
        <taxon>Gammaproteobacteria</taxon>
        <taxon>Moraxellales</taxon>
        <taxon>Moraxellaceae</taxon>
        <taxon>Acinetobacter</taxon>
    </lineage>
</organism>
<gene>
    <name evidence="3" type="ORF">SAMN05421733_10698</name>
</gene>
<keyword evidence="1" id="KW-0472">Membrane</keyword>
<feature type="transmembrane region" description="Helical" evidence="1">
    <location>
        <begin position="173"/>
        <end position="191"/>
    </location>
</feature>
<keyword evidence="1" id="KW-1133">Transmembrane helix</keyword>
<feature type="transmembrane region" description="Helical" evidence="1">
    <location>
        <begin position="12"/>
        <end position="34"/>
    </location>
</feature>
<reference evidence="4" key="1">
    <citation type="submission" date="2016-09" db="EMBL/GenBank/DDBJ databases">
        <authorList>
            <person name="Varghese N."/>
            <person name="Submissions S."/>
        </authorList>
    </citation>
    <scope>NUCLEOTIDE SEQUENCE [LARGE SCALE GENOMIC DNA]</scope>
    <source>
        <strain evidence="4">ANC 4422</strain>
    </source>
</reference>
<feature type="transmembrane region" description="Helical" evidence="1">
    <location>
        <begin position="203"/>
        <end position="221"/>
    </location>
</feature>
<dbReference type="CDD" id="cd03396">
    <property type="entry name" value="PAP2_like_6"/>
    <property type="match status" value="1"/>
</dbReference>
<protein>
    <submittedName>
        <fullName evidence="3">Membrane-associated enzyme, PAP2 (Acid phosphatase) superfamily</fullName>
    </submittedName>
</protein>
<evidence type="ECO:0000256" key="1">
    <source>
        <dbReference type="SAM" id="Phobius"/>
    </source>
</evidence>
<dbReference type="Gene3D" id="1.20.144.10">
    <property type="entry name" value="Phosphatidic acid phosphatase type 2/haloperoxidase"/>
    <property type="match status" value="1"/>
</dbReference>
<name>A0A1G6HK53_9GAMM</name>
<keyword evidence="4" id="KW-1185">Reference proteome</keyword>
<dbReference type="AlphaFoldDB" id="A0A1G6HK53"/>
<dbReference type="EMBL" id="FMYL01000006">
    <property type="protein sequence ID" value="SDB94632.1"/>
    <property type="molecule type" value="Genomic_DNA"/>
</dbReference>
<feature type="domain" description="Phosphatidic acid phosphatase type 2/haloperoxidase" evidence="2">
    <location>
        <begin position="100"/>
        <end position="223"/>
    </location>
</feature>
<feature type="transmembrane region" description="Helical" evidence="1">
    <location>
        <begin position="148"/>
        <end position="166"/>
    </location>
</feature>
<proteinExistence type="predicted"/>
<dbReference type="InterPro" id="IPR000326">
    <property type="entry name" value="PAP2/HPO"/>
</dbReference>
<feature type="transmembrane region" description="Helical" evidence="1">
    <location>
        <begin position="97"/>
        <end position="118"/>
    </location>
</feature>
<dbReference type="OrthoDB" id="7348799at2"/>